<protein>
    <submittedName>
        <fullName evidence="1">Uncharacterized protein</fullName>
    </submittedName>
</protein>
<dbReference type="AlphaFoldDB" id="A0A0F8W5T1"/>
<gene>
    <name evidence="1" type="ORF">LCGC14_3108900</name>
</gene>
<evidence type="ECO:0000313" key="1">
    <source>
        <dbReference type="EMBL" id="KKK52042.1"/>
    </source>
</evidence>
<sequence length="110" mass="12040">MAIEASLVAPAVLALMADRAEWSGTPTDLLKELTRVAGRLGIDTGDKRWPKAATWLRPRLQEVYQNLLSLGVDFVDGGRTGERRTIIIRRLDEKAVTSVTVVKGAKAIAR</sequence>
<feature type="non-terminal residue" evidence="1">
    <location>
        <position position="110"/>
    </location>
</feature>
<organism evidence="1">
    <name type="scientific">marine sediment metagenome</name>
    <dbReference type="NCBI Taxonomy" id="412755"/>
    <lineage>
        <taxon>unclassified sequences</taxon>
        <taxon>metagenomes</taxon>
        <taxon>ecological metagenomes</taxon>
    </lineage>
</organism>
<name>A0A0F8W5T1_9ZZZZ</name>
<accession>A0A0F8W5T1</accession>
<proteinExistence type="predicted"/>
<dbReference type="EMBL" id="LAZR01067217">
    <property type="protein sequence ID" value="KKK52042.1"/>
    <property type="molecule type" value="Genomic_DNA"/>
</dbReference>
<reference evidence="1" key="1">
    <citation type="journal article" date="2015" name="Nature">
        <title>Complex archaea that bridge the gap between prokaryotes and eukaryotes.</title>
        <authorList>
            <person name="Spang A."/>
            <person name="Saw J.H."/>
            <person name="Jorgensen S.L."/>
            <person name="Zaremba-Niedzwiedzka K."/>
            <person name="Martijn J."/>
            <person name="Lind A.E."/>
            <person name="van Eijk R."/>
            <person name="Schleper C."/>
            <person name="Guy L."/>
            <person name="Ettema T.J."/>
        </authorList>
    </citation>
    <scope>NUCLEOTIDE SEQUENCE</scope>
</reference>
<comment type="caution">
    <text evidence="1">The sequence shown here is derived from an EMBL/GenBank/DDBJ whole genome shotgun (WGS) entry which is preliminary data.</text>
</comment>